<dbReference type="InterPro" id="IPR038720">
    <property type="entry name" value="YprB_RNase_H-like_dom"/>
</dbReference>
<dbReference type="Pfam" id="PF13482">
    <property type="entry name" value="RNase_H_2"/>
    <property type="match status" value="1"/>
</dbReference>
<evidence type="ECO:0000313" key="3">
    <source>
        <dbReference type="EMBL" id="UXE63913.1"/>
    </source>
</evidence>
<dbReference type="PANTHER" id="PTHR33678">
    <property type="entry name" value="BLL1576 PROTEIN"/>
    <property type="match status" value="1"/>
</dbReference>
<name>A0A977PZ28_9CYAN</name>
<reference evidence="3" key="1">
    <citation type="submission" date="2021-04" db="EMBL/GenBank/DDBJ databases">
        <title>Genome sequence of Woronichinia naegeliana from Washington state freshwater lake bloom.</title>
        <authorList>
            <person name="Dreher T.W."/>
        </authorList>
    </citation>
    <scope>NUCLEOTIDE SEQUENCE</scope>
    <source>
        <strain evidence="3">WA131</strain>
    </source>
</reference>
<dbReference type="InterPro" id="IPR004291">
    <property type="entry name" value="Transposase_IS66_central"/>
</dbReference>
<accession>A0A977PZ28</accession>
<dbReference type="EMBL" id="CP073041">
    <property type="protein sequence ID" value="UXE63913.1"/>
    <property type="molecule type" value="Genomic_DNA"/>
</dbReference>
<evidence type="ECO:0000259" key="2">
    <source>
        <dbReference type="Pfam" id="PF13482"/>
    </source>
</evidence>
<dbReference type="KEGG" id="wna:KA717_16015"/>
<gene>
    <name evidence="3" type="ORF">KA717_16015</name>
</gene>
<dbReference type="Pfam" id="PF03050">
    <property type="entry name" value="DDE_Tnp_IS66"/>
    <property type="match status" value="1"/>
</dbReference>
<feature type="domain" description="YprB ribonuclease H-like" evidence="2">
    <location>
        <begin position="282"/>
        <end position="450"/>
    </location>
</feature>
<evidence type="ECO:0000259" key="1">
    <source>
        <dbReference type="Pfam" id="PF03050"/>
    </source>
</evidence>
<dbReference type="InterPro" id="IPR012337">
    <property type="entry name" value="RNaseH-like_sf"/>
</dbReference>
<dbReference type="Proteomes" id="UP001065613">
    <property type="component" value="Chromosome"/>
</dbReference>
<proteinExistence type="predicted"/>
<dbReference type="InterPro" id="IPR019993">
    <property type="entry name" value="RecB_nuclease_TM0106_put"/>
</dbReference>
<organism evidence="3">
    <name type="scientific">Woronichinia naegeliana WA131</name>
    <dbReference type="NCBI Taxonomy" id="2824559"/>
    <lineage>
        <taxon>Bacteria</taxon>
        <taxon>Bacillati</taxon>
        <taxon>Cyanobacteriota</taxon>
        <taxon>Cyanophyceae</taxon>
        <taxon>Synechococcales</taxon>
        <taxon>Coelosphaeriaceae</taxon>
        <taxon>Woronichinia</taxon>
    </lineage>
</organism>
<dbReference type="AlphaFoldDB" id="A0A977PZ28"/>
<sequence length="907" mass="106241">MLKTIITSEVFVAYSQCPLKAFLLLFSDDQGSFHDYQRILEERRQVNKIQYLEKVKQSHENVEQYNQHGLNEKQFLIEARIRAECWEAHCDVLTKVEPNTSNKAIYEPTIVVGTYSITPEQKTELLFVGQVLGLIQEQLPGTGKIVGMDGKSHNLKLESGYKAIAPFIKILKQWTEEKPTQTPALILNRHCSSCQFQQNCRAKAKEMDHLSLLTGITEREINKLNKKGLFTVTQLSYTYRARKQGKNNRKIKHSHALKALSIRDNKIYVVQKGVVNVSDTLIFLDIEGIPDQNFYYLIGLVIVQNGNIKEFSLWADSQIDEVKIWRKLMEILNLYDQFTIVHYGSYDANFFKNKSKIYGENDVLLLEKIQANLVNILSLIYTSVYFPTYSNSLKDIGKYLGESWSENDASGLQSLVWRYNWEKTEDEALNKKLITYNKEDCHILKKVFESIIEIFDDNKDTKDFDKFISVSDLSLSNKENLTFKKNEFLLEELDFVNKCAYFNYQRDKIYFREKSSNKKKKNQFTTNRSVEKYKINKTILVVMPEVCSYCGGTNLYRSNYRSKVVLNVKFLEFGIKRWIVKYETRTVKCARCNKNFPASEYAKITSKYGDDFYRLIIHKIVGLRQSFGKVIDDLRDIFGYHFSPSICSKAKARMSKYYQSTYDNILDKLVKGKLIHADETSVSIKGVKAYVWVFTSMEEVLYLYYPTREADLLKNTINDFHGVLVSDFYAAYDSIDCPRQKCLIHLIRDMNDDLRSYPFDNEYKNLIRDFSLLLQSIVKTIDIYGLKKLYLQKHKEEVEEFFQKYLSKDFKSEICLVYIKKFKKFKENLFTFLDYDDVPWNNNNAEHAIKAFAAYRKMNDGTFTESGIKQHLILLSIYETCIYKNINFLDFLRSGETDFDTFKKNNY</sequence>
<dbReference type="PANTHER" id="PTHR33678:SF2">
    <property type="match status" value="1"/>
</dbReference>
<feature type="domain" description="Transposase IS66 central" evidence="1">
    <location>
        <begin position="637"/>
        <end position="867"/>
    </location>
</feature>
<dbReference type="InterPro" id="IPR052344">
    <property type="entry name" value="Transposase-related"/>
</dbReference>
<protein>
    <submittedName>
        <fullName evidence="3">TM0106 family RecB-like putative nuclease</fullName>
    </submittedName>
</protein>
<dbReference type="SUPFAM" id="SSF53098">
    <property type="entry name" value="Ribonuclease H-like"/>
    <property type="match status" value="1"/>
</dbReference>
<dbReference type="NCBIfam" id="TIGR03491">
    <property type="entry name" value="TM0106 family RecB-like putative nuclease"/>
    <property type="match status" value="1"/>
</dbReference>